<proteinExistence type="predicted"/>
<comment type="caution">
    <text evidence="2">The sequence shown here is derived from an EMBL/GenBank/DDBJ whole genome shotgun (WGS) entry which is preliminary data.</text>
</comment>
<gene>
    <name evidence="2" type="ORF">ORQ98_27850</name>
</gene>
<accession>A0ABT5UHC7</accession>
<dbReference type="Pfam" id="PF01593">
    <property type="entry name" value="Amino_oxidase"/>
    <property type="match status" value="1"/>
</dbReference>
<dbReference type="Proteomes" id="UP001528823">
    <property type="component" value="Unassembled WGS sequence"/>
</dbReference>
<dbReference type="RefSeq" id="WP_274692088.1">
    <property type="nucleotide sequence ID" value="NZ_JAPMOU010000085.1"/>
</dbReference>
<evidence type="ECO:0000313" key="3">
    <source>
        <dbReference type="Proteomes" id="UP001528823"/>
    </source>
</evidence>
<reference evidence="2 3" key="1">
    <citation type="submission" date="2022-11" db="EMBL/GenBank/DDBJ databases">
        <title>Spartinivicinus poritis sp. nov., isolated from scleractinian coral Porites lutea.</title>
        <authorList>
            <person name="Zhang G."/>
            <person name="Cai L."/>
            <person name="Wei Q."/>
        </authorList>
    </citation>
    <scope>NUCLEOTIDE SEQUENCE [LARGE SCALE GENOMIC DNA]</scope>
    <source>
        <strain evidence="2 3">A2-2</strain>
    </source>
</reference>
<evidence type="ECO:0000259" key="1">
    <source>
        <dbReference type="Pfam" id="PF01593"/>
    </source>
</evidence>
<dbReference type="Gene3D" id="3.50.50.60">
    <property type="entry name" value="FAD/NAD(P)-binding domain"/>
    <property type="match status" value="1"/>
</dbReference>
<dbReference type="PANTHER" id="PTHR16128:SF5">
    <property type="entry name" value="FAD_NAD(P)-BINDING OXIDOREDUCTASE FAMILY PROTEIN"/>
    <property type="match status" value="1"/>
</dbReference>
<sequence>MEKIAVIGAGVAGLTLAHHLKDIAEVTLFEKSRGVSGRLATRYSGDYVFDHGAPFFTVRNKAFRNFIQDAIDKGLLVEWQPKVITLENISRHYRRDWFEPHYVGFAKMNSWCKALAKNHKIQLNTKISSVQKVTTQWQLIDTNGNATELFDWVISTAPAPQTQELLTLAFSRYYAFQQVEMMPCFCLMVGFEQPVDLPWDLAKVKNSAIQWISLENSKPGRDHHVTCIVIQSTEEWANEYLEHDLGWVSDQLLTEFVNLVGLPIPENAHIDIHRWRYAGVNLKNDTNNPVQTKDPFLLDPDQRLAACGDWCLNGDVESAFLSAYELARDFHRYLS</sequence>
<dbReference type="PANTHER" id="PTHR16128">
    <property type="entry name" value="FAD/NAD(P)-BINDING OXIDOREDUCTASE FAMILY PROTEIN"/>
    <property type="match status" value="1"/>
</dbReference>
<dbReference type="InterPro" id="IPR036188">
    <property type="entry name" value="FAD/NAD-bd_sf"/>
</dbReference>
<keyword evidence="3" id="KW-1185">Reference proteome</keyword>
<evidence type="ECO:0000313" key="2">
    <source>
        <dbReference type="EMBL" id="MDE1465784.1"/>
    </source>
</evidence>
<dbReference type="Pfam" id="PF13450">
    <property type="entry name" value="NAD_binding_8"/>
    <property type="match status" value="1"/>
</dbReference>
<dbReference type="EMBL" id="JAPMOU010000085">
    <property type="protein sequence ID" value="MDE1465784.1"/>
    <property type="molecule type" value="Genomic_DNA"/>
</dbReference>
<dbReference type="InterPro" id="IPR002937">
    <property type="entry name" value="Amino_oxidase"/>
</dbReference>
<name>A0ABT5UHC7_9GAMM</name>
<dbReference type="SUPFAM" id="SSF51905">
    <property type="entry name" value="FAD/NAD(P)-binding domain"/>
    <property type="match status" value="1"/>
</dbReference>
<protein>
    <submittedName>
        <fullName evidence="2">FAD-dependent oxidoreductase</fullName>
    </submittedName>
</protein>
<feature type="domain" description="Amine oxidase" evidence="1">
    <location>
        <begin position="112"/>
        <end position="328"/>
    </location>
</feature>
<organism evidence="2 3">
    <name type="scientific">Spartinivicinus poritis</name>
    <dbReference type="NCBI Taxonomy" id="2994640"/>
    <lineage>
        <taxon>Bacteria</taxon>
        <taxon>Pseudomonadati</taxon>
        <taxon>Pseudomonadota</taxon>
        <taxon>Gammaproteobacteria</taxon>
        <taxon>Oceanospirillales</taxon>
        <taxon>Zooshikellaceae</taxon>
        <taxon>Spartinivicinus</taxon>
    </lineage>
</organism>
<dbReference type="Gene3D" id="3.90.660.10">
    <property type="match status" value="1"/>
</dbReference>